<dbReference type="InterPro" id="IPR058248">
    <property type="entry name" value="Lxx211020-like"/>
</dbReference>
<accession>A0ABS0EUA9</accession>
<dbReference type="InterPro" id="IPR036182">
    <property type="entry name" value="PCuAC_sf"/>
</dbReference>
<sequence length="145" mass="15984">MNKFLLASLLSLACASSFAQVTVSDAWVRATVPQQKATGAFMQLNSAKGTRLVDAQSPVARAEIHEMAVQDHVMRMRQISSLDLPAGQNVMLKPGGYHIMFFDLKQPVKEGDVIPLTLTFADKDKKRETLELQVPARALNTAHKH</sequence>
<evidence type="ECO:0000313" key="3">
    <source>
        <dbReference type="Proteomes" id="UP000657372"/>
    </source>
</evidence>
<dbReference type="Pfam" id="PF04314">
    <property type="entry name" value="PCuAC"/>
    <property type="match status" value="1"/>
</dbReference>
<dbReference type="PANTHER" id="PTHR36302:SF1">
    <property type="entry name" value="COPPER CHAPERONE PCU(A)C"/>
    <property type="match status" value="1"/>
</dbReference>
<dbReference type="EMBL" id="JADOEL010000007">
    <property type="protein sequence ID" value="MBF8178143.1"/>
    <property type="molecule type" value="Genomic_DNA"/>
</dbReference>
<organism evidence="2 3">
    <name type="scientific">Herminiimonas contaminans</name>
    <dbReference type="NCBI Taxonomy" id="1111140"/>
    <lineage>
        <taxon>Bacteria</taxon>
        <taxon>Pseudomonadati</taxon>
        <taxon>Pseudomonadota</taxon>
        <taxon>Betaproteobacteria</taxon>
        <taxon>Burkholderiales</taxon>
        <taxon>Oxalobacteraceae</taxon>
        <taxon>Herminiimonas</taxon>
    </lineage>
</organism>
<name>A0ABS0EUA9_9BURK</name>
<evidence type="ECO:0000313" key="2">
    <source>
        <dbReference type="EMBL" id="MBF8178143.1"/>
    </source>
</evidence>
<dbReference type="SUPFAM" id="SSF110087">
    <property type="entry name" value="DR1885-like metal-binding protein"/>
    <property type="match status" value="1"/>
</dbReference>
<dbReference type="RefSeq" id="WP_195875622.1">
    <property type="nucleotide sequence ID" value="NZ_JADOEL010000007.1"/>
</dbReference>
<dbReference type="PANTHER" id="PTHR36302">
    <property type="entry name" value="BLR7088 PROTEIN"/>
    <property type="match status" value="1"/>
</dbReference>
<proteinExistence type="predicted"/>
<reference evidence="2 3" key="1">
    <citation type="submission" date="2020-11" db="EMBL/GenBank/DDBJ databases">
        <title>WGS of Herminiimonas contaminans strain Marseille-Q4544 isolated from planarians Schmidtea mediterranea.</title>
        <authorList>
            <person name="Kangale L."/>
        </authorList>
    </citation>
    <scope>NUCLEOTIDE SEQUENCE [LARGE SCALE GENOMIC DNA]</scope>
    <source>
        <strain evidence="2 3">Marseille-Q4544</strain>
    </source>
</reference>
<comment type="caution">
    <text evidence="2">The sequence shown here is derived from an EMBL/GenBank/DDBJ whole genome shotgun (WGS) entry which is preliminary data.</text>
</comment>
<evidence type="ECO:0000256" key="1">
    <source>
        <dbReference type="SAM" id="SignalP"/>
    </source>
</evidence>
<keyword evidence="1" id="KW-0732">Signal</keyword>
<feature type="chain" id="PRO_5045204296" evidence="1">
    <location>
        <begin position="20"/>
        <end position="145"/>
    </location>
</feature>
<keyword evidence="3" id="KW-1185">Reference proteome</keyword>
<dbReference type="Gene3D" id="2.60.40.1890">
    <property type="entry name" value="PCu(A)C copper chaperone"/>
    <property type="match status" value="1"/>
</dbReference>
<dbReference type="Proteomes" id="UP000657372">
    <property type="component" value="Unassembled WGS sequence"/>
</dbReference>
<dbReference type="InterPro" id="IPR007410">
    <property type="entry name" value="LpqE-like"/>
</dbReference>
<gene>
    <name evidence="2" type="ORF">IXC47_10655</name>
</gene>
<protein>
    <submittedName>
        <fullName evidence="2">Copper chaperone PCu(A)C</fullName>
    </submittedName>
</protein>
<feature type="signal peptide" evidence="1">
    <location>
        <begin position="1"/>
        <end position="19"/>
    </location>
</feature>